<evidence type="ECO:0000313" key="2">
    <source>
        <dbReference type="EMBL" id="BBA36612.1"/>
    </source>
</evidence>
<keyword evidence="3" id="KW-1185">Reference proteome</keyword>
<evidence type="ECO:0000256" key="1">
    <source>
        <dbReference type="SAM" id="Phobius"/>
    </source>
</evidence>
<protein>
    <submittedName>
        <fullName evidence="2">Hypothetical conserved protein</fullName>
    </submittedName>
</protein>
<dbReference type="AlphaFoldDB" id="A0A250KYE7"/>
<reference evidence="2 3" key="1">
    <citation type="submission" date="2016-12" db="EMBL/GenBank/DDBJ databases">
        <title>Genome sequencing of Methylocaldum marinum.</title>
        <authorList>
            <person name="Takeuchi M."/>
            <person name="Kamagata Y."/>
            <person name="Hiraoka S."/>
            <person name="Oshima K."/>
            <person name="Hattori M."/>
            <person name="Iwasaki W."/>
        </authorList>
    </citation>
    <scope>NUCLEOTIDE SEQUENCE [LARGE SCALE GENOMIC DNA]</scope>
    <source>
        <strain evidence="2 3">S8</strain>
    </source>
</reference>
<keyword evidence="1" id="KW-0812">Transmembrane</keyword>
<dbReference type="RefSeq" id="WP_119631757.1">
    <property type="nucleotide sequence ID" value="NZ_AP017928.1"/>
</dbReference>
<keyword evidence="1" id="KW-0472">Membrane</keyword>
<organism evidence="2 3">
    <name type="scientific">Methylocaldum marinum</name>
    <dbReference type="NCBI Taxonomy" id="1432792"/>
    <lineage>
        <taxon>Bacteria</taxon>
        <taxon>Pseudomonadati</taxon>
        <taxon>Pseudomonadota</taxon>
        <taxon>Gammaproteobacteria</taxon>
        <taxon>Methylococcales</taxon>
        <taxon>Methylococcaceae</taxon>
        <taxon>Methylocaldum</taxon>
    </lineage>
</organism>
<dbReference type="EMBL" id="AP017928">
    <property type="protein sequence ID" value="BBA36612.1"/>
    <property type="molecule type" value="Genomic_DNA"/>
</dbReference>
<proteinExistence type="predicted"/>
<accession>A0A250KYE7</accession>
<dbReference type="Proteomes" id="UP000266313">
    <property type="component" value="Chromosome"/>
</dbReference>
<dbReference type="PANTHER" id="PTHR36443">
    <property type="entry name" value="BSR5223 PROTEIN"/>
    <property type="match status" value="1"/>
</dbReference>
<feature type="transmembrane region" description="Helical" evidence="1">
    <location>
        <begin position="7"/>
        <end position="26"/>
    </location>
</feature>
<dbReference type="PANTHER" id="PTHR36443:SF1">
    <property type="entry name" value="BSR5223 PROTEIN"/>
    <property type="match status" value="1"/>
</dbReference>
<gene>
    <name evidence="2" type="ORF">sS8_4682</name>
</gene>
<keyword evidence="1" id="KW-1133">Transmembrane helix</keyword>
<name>A0A250KYE7_9GAMM</name>
<evidence type="ECO:0000313" key="3">
    <source>
        <dbReference type="Proteomes" id="UP000266313"/>
    </source>
</evidence>
<dbReference type="Pfam" id="PF11146">
    <property type="entry name" value="DUF2905"/>
    <property type="match status" value="1"/>
</dbReference>
<sequence length="71" mass="8131">MPLGKILIYFGIVLFLIGLVLSYAPGLFGWFGKLPGDIRIQDENRYIFIPITSMIIVSIVLTLLINLFFRR</sequence>
<dbReference type="OrthoDB" id="9811610at2"/>
<dbReference type="InterPro" id="IPR021320">
    <property type="entry name" value="DUF2905"/>
</dbReference>
<dbReference type="KEGG" id="mmai:sS8_4682"/>
<feature type="transmembrane region" description="Helical" evidence="1">
    <location>
        <begin position="46"/>
        <end position="69"/>
    </location>
</feature>